<dbReference type="AlphaFoldDB" id="A0A085N4X6"/>
<protein>
    <submittedName>
        <fullName evidence="2">Uncharacterized protein</fullName>
    </submittedName>
</protein>
<name>A0A085N4X6_9BILA</name>
<organism evidence="2">
    <name type="scientific">Trichuris suis</name>
    <name type="common">pig whipworm</name>
    <dbReference type="NCBI Taxonomy" id="68888"/>
    <lineage>
        <taxon>Eukaryota</taxon>
        <taxon>Metazoa</taxon>
        <taxon>Ecdysozoa</taxon>
        <taxon>Nematoda</taxon>
        <taxon>Enoplea</taxon>
        <taxon>Dorylaimia</taxon>
        <taxon>Trichinellida</taxon>
        <taxon>Trichuridae</taxon>
        <taxon>Trichuris</taxon>
    </lineage>
</organism>
<dbReference type="Proteomes" id="UP000030758">
    <property type="component" value="Unassembled WGS sequence"/>
</dbReference>
<dbReference type="EMBL" id="KL367555">
    <property type="protein sequence ID" value="KFD64522.1"/>
    <property type="molecule type" value="Genomic_DNA"/>
</dbReference>
<dbReference type="Proteomes" id="UP000030764">
    <property type="component" value="Unassembled WGS sequence"/>
</dbReference>
<sequence length="67" mass="7338">MAEAIIAPKRPMDFDFIIGMNGIAALGRVTVDSEGQVRFGTGTPTIYASANTRIHIDEKDFFATYDL</sequence>
<reference evidence="2 3" key="1">
    <citation type="journal article" date="2014" name="Nat. Genet.">
        <title>Genome and transcriptome of the porcine whipworm Trichuris suis.</title>
        <authorList>
            <person name="Jex A.R."/>
            <person name="Nejsum P."/>
            <person name="Schwarz E.M."/>
            <person name="Hu L."/>
            <person name="Young N.D."/>
            <person name="Hall R.S."/>
            <person name="Korhonen P.K."/>
            <person name="Liao S."/>
            <person name="Thamsborg S."/>
            <person name="Xia J."/>
            <person name="Xu P."/>
            <person name="Wang S."/>
            <person name="Scheerlinck J.P."/>
            <person name="Hofmann A."/>
            <person name="Sternberg P.W."/>
            <person name="Wang J."/>
            <person name="Gasser R.B."/>
        </authorList>
    </citation>
    <scope>NUCLEOTIDE SEQUENCE [LARGE SCALE GENOMIC DNA]</scope>
    <source>
        <strain evidence="2">DCEP-RM93F</strain>
        <strain evidence="1">DCEP-RM93M</strain>
    </source>
</reference>
<proteinExistence type="predicted"/>
<accession>A0A085N4X6</accession>
<dbReference type="EMBL" id="KL363332">
    <property type="protein sequence ID" value="KFD47295.1"/>
    <property type="molecule type" value="Genomic_DNA"/>
</dbReference>
<keyword evidence="3" id="KW-1185">Reference proteome</keyword>
<evidence type="ECO:0000313" key="2">
    <source>
        <dbReference type="EMBL" id="KFD64522.1"/>
    </source>
</evidence>
<gene>
    <name evidence="1" type="ORF">M513_11805</name>
    <name evidence="2" type="ORF">M514_11805</name>
</gene>
<evidence type="ECO:0000313" key="1">
    <source>
        <dbReference type="EMBL" id="KFD47295.1"/>
    </source>
</evidence>
<evidence type="ECO:0000313" key="3">
    <source>
        <dbReference type="Proteomes" id="UP000030764"/>
    </source>
</evidence>